<name>A0A6A5KN96_9PLEO</name>
<evidence type="ECO:0008006" key="6">
    <source>
        <dbReference type="Google" id="ProtNLM"/>
    </source>
</evidence>
<gene>
    <name evidence="4" type="ORF">BDW02DRAFT_544277</name>
</gene>
<evidence type="ECO:0000256" key="2">
    <source>
        <dbReference type="SAM" id="Phobius"/>
    </source>
</evidence>
<reference evidence="4" key="1">
    <citation type="submission" date="2020-01" db="EMBL/GenBank/DDBJ databases">
        <authorList>
            <consortium name="DOE Joint Genome Institute"/>
            <person name="Haridas S."/>
            <person name="Albert R."/>
            <person name="Binder M."/>
            <person name="Bloem J."/>
            <person name="Labutti K."/>
            <person name="Salamov A."/>
            <person name="Andreopoulos B."/>
            <person name="Baker S.E."/>
            <person name="Barry K."/>
            <person name="Bills G."/>
            <person name="Bluhm B.H."/>
            <person name="Cannon C."/>
            <person name="Castanera R."/>
            <person name="Culley D.E."/>
            <person name="Daum C."/>
            <person name="Ezra D."/>
            <person name="Gonzalez J.B."/>
            <person name="Henrissat B."/>
            <person name="Kuo A."/>
            <person name="Liang C."/>
            <person name="Lipzen A."/>
            <person name="Lutzoni F."/>
            <person name="Magnuson J."/>
            <person name="Mondo S."/>
            <person name="Nolan M."/>
            <person name="Ohm R."/>
            <person name="Pangilinan J."/>
            <person name="Park H.-J."/>
            <person name="Ramirez L."/>
            <person name="Alfaro M."/>
            <person name="Sun H."/>
            <person name="Tritt A."/>
            <person name="Yoshinaga Y."/>
            <person name="Zwiers L.-H."/>
            <person name="Turgeon B.G."/>
            <person name="Goodwin S.B."/>
            <person name="Spatafora J.W."/>
            <person name="Crous P.W."/>
            <person name="Grigoriev I.V."/>
        </authorList>
    </citation>
    <scope>NUCLEOTIDE SEQUENCE</scope>
    <source>
        <strain evidence="4">P77</strain>
    </source>
</reference>
<keyword evidence="2" id="KW-0472">Membrane</keyword>
<evidence type="ECO:0000313" key="5">
    <source>
        <dbReference type="Proteomes" id="UP000800040"/>
    </source>
</evidence>
<evidence type="ECO:0000313" key="4">
    <source>
        <dbReference type="EMBL" id="KAF1837352.1"/>
    </source>
</evidence>
<dbReference type="AlphaFoldDB" id="A0A6A5KN96"/>
<keyword evidence="3" id="KW-0732">Signal</keyword>
<dbReference type="Proteomes" id="UP000800040">
    <property type="component" value="Unassembled WGS sequence"/>
</dbReference>
<protein>
    <recommendedName>
        <fullName evidence="6">Mid2 domain-containing protein</fullName>
    </recommendedName>
</protein>
<dbReference type="OrthoDB" id="3547571at2759"/>
<keyword evidence="5" id="KW-1185">Reference proteome</keyword>
<proteinExistence type="predicted"/>
<evidence type="ECO:0000256" key="1">
    <source>
        <dbReference type="SAM" id="MobiDB-lite"/>
    </source>
</evidence>
<accession>A0A6A5KN96</accession>
<evidence type="ECO:0000256" key="3">
    <source>
        <dbReference type="SAM" id="SignalP"/>
    </source>
</evidence>
<feature type="chain" id="PRO_5025356851" description="Mid2 domain-containing protein" evidence="3">
    <location>
        <begin position="21"/>
        <end position="329"/>
    </location>
</feature>
<feature type="transmembrane region" description="Helical" evidence="2">
    <location>
        <begin position="228"/>
        <end position="249"/>
    </location>
</feature>
<keyword evidence="2" id="KW-0812">Transmembrane</keyword>
<organism evidence="4 5">
    <name type="scientific">Decorospora gaudefroyi</name>
    <dbReference type="NCBI Taxonomy" id="184978"/>
    <lineage>
        <taxon>Eukaryota</taxon>
        <taxon>Fungi</taxon>
        <taxon>Dikarya</taxon>
        <taxon>Ascomycota</taxon>
        <taxon>Pezizomycotina</taxon>
        <taxon>Dothideomycetes</taxon>
        <taxon>Pleosporomycetidae</taxon>
        <taxon>Pleosporales</taxon>
        <taxon>Pleosporineae</taxon>
        <taxon>Pleosporaceae</taxon>
        <taxon>Decorospora</taxon>
    </lineage>
</organism>
<feature type="compositionally biased region" description="Low complexity" evidence="1">
    <location>
        <begin position="166"/>
        <end position="218"/>
    </location>
</feature>
<feature type="region of interest" description="Disordered" evidence="1">
    <location>
        <begin position="166"/>
        <end position="224"/>
    </location>
</feature>
<dbReference type="EMBL" id="ML975263">
    <property type="protein sequence ID" value="KAF1837352.1"/>
    <property type="molecule type" value="Genomic_DNA"/>
</dbReference>
<sequence length="329" mass="34340">MFGFLISVFVIISGLQLVSCSLALARSPIIPPAPNATEPASLDRRQDISAPVTTCGYRDGNPSRARTADPGYGCRVDTANGLWGFCLTTVISAKDCGLAGVCVDSQSCTSGCGRLTDRTDITTFTCDSAQFCSTALLINGVDQSYEYIACGKNAVTRTLFADPTTVDATTTSDSSSATSSSPSSKPTNSVTQAPVSIPPSSRISSDTSSPTSATPAPSEQKPTNIGPIVGGVLGGLALICLTILGVVLIRRKRGAKGEAVYPPGYAYNDGNDFANTAESNSHNSRYIQKRYHCDSSHGPVELHGGHHTIIEPVELPGKTHSNEHLAGPK</sequence>
<feature type="signal peptide" evidence="3">
    <location>
        <begin position="1"/>
        <end position="20"/>
    </location>
</feature>
<keyword evidence="2" id="KW-1133">Transmembrane helix</keyword>